<dbReference type="RefSeq" id="WP_277535362.1">
    <property type="nucleotide sequence ID" value="NZ_JAPDIA010000008.1"/>
</dbReference>
<dbReference type="PANTHER" id="PTHR33802">
    <property type="entry name" value="SI:CH211-161H7.5-RELATED"/>
    <property type="match status" value="1"/>
</dbReference>
<dbReference type="InterPro" id="IPR038330">
    <property type="entry name" value="TspO/MBR-related_sf"/>
</dbReference>
<dbReference type="Pfam" id="PF03073">
    <property type="entry name" value="TspO_MBR"/>
    <property type="match status" value="1"/>
</dbReference>
<feature type="transmembrane region" description="Helical" evidence="7">
    <location>
        <begin position="105"/>
        <end position="124"/>
    </location>
</feature>
<accession>A0A9X4KXI4</accession>
<dbReference type="Gene3D" id="1.20.1260.100">
    <property type="entry name" value="TspO/MBR protein"/>
    <property type="match status" value="1"/>
</dbReference>
<keyword evidence="3 7" id="KW-0812">Transmembrane</keyword>
<reference evidence="8" key="1">
    <citation type="submission" date="2022-10" db="EMBL/GenBank/DDBJ databases">
        <title>Comparative genomic analysis of Cohnella hashimotonis sp. nov., isolated from the International Space Station.</title>
        <authorList>
            <person name="Simpson A."/>
            <person name="Venkateswaran K."/>
        </authorList>
    </citation>
    <scope>NUCLEOTIDE SEQUENCE</scope>
    <source>
        <strain evidence="8">DSM 28161</strain>
    </source>
</reference>
<evidence type="ECO:0000256" key="4">
    <source>
        <dbReference type="ARBA" id="ARBA00022989"/>
    </source>
</evidence>
<evidence type="ECO:0000256" key="5">
    <source>
        <dbReference type="ARBA" id="ARBA00023136"/>
    </source>
</evidence>
<evidence type="ECO:0000313" key="8">
    <source>
        <dbReference type="EMBL" id="MDG0812191.1"/>
    </source>
</evidence>
<evidence type="ECO:0000256" key="2">
    <source>
        <dbReference type="ARBA" id="ARBA00007524"/>
    </source>
</evidence>
<comment type="subcellular location">
    <subcellularLocation>
        <location evidence="1">Membrane</location>
        <topology evidence="1">Multi-pass membrane protein</topology>
    </subcellularLocation>
</comment>
<evidence type="ECO:0000313" key="9">
    <source>
        <dbReference type="Proteomes" id="UP001153404"/>
    </source>
</evidence>
<name>A0A9X4KXI4_9BACL</name>
<dbReference type="AlphaFoldDB" id="A0A9X4KXI4"/>
<dbReference type="GO" id="GO:0016020">
    <property type="term" value="C:membrane"/>
    <property type="evidence" value="ECO:0007669"/>
    <property type="project" value="UniProtKB-SubCell"/>
</dbReference>
<evidence type="ECO:0000256" key="7">
    <source>
        <dbReference type="SAM" id="Phobius"/>
    </source>
</evidence>
<feature type="transmembrane region" description="Helical" evidence="7">
    <location>
        <begin position="47"/>
        <end position="70"/>
    </location>
</feature>
<gene>
    <name evidence="8" type="ORF">OMP40_24685</name>
</gene>
<dbReference type="PANTHER" id="PTHR33802:SF1">
    <property type="entry name" value="XK-RELATED PROTEIN"/>
    <property type="match status" value="1"/>
</dbReference>
<keyword evidence="4 7" id="KW-1133">Transmembrane helix</keyword>
<feature type="region of interest" description="Disordered" evidence="6">
    <location>
        <begin position="184"/>
        <end position="209"/>
    </location>
</feature>
<feature type="region of interest" description="Disordered" evidence="6">
    <location>
        <begin position="230"/>
        <end position="251"/>
    </location>
</feature>
<organism evidence="8 9">
    <name type="scientific">Cohnella rhizosphaerae</name>
    <dbReference type="NCBI Taxonomy" id="1457232"/>
    <lineage>
        <taxon>Bacteria</taxon>
        <taxon>Bacillati</taxon>
        <taxon>Bacillota</taxon>
        <taxon>Bacilli</taxon>
        <taxon>Bacillales</taxon>
        <taxon>Paenibacillaceae</taxon>
        <taxon>Cohnella</taxon>
    </lineage>
</organism>
<dbReference type="EMBL" id="JAPDIA010000008">
    <property type="protein sequence ID" value="MDG0812191.1"/>
    <property type="molecule type" value="Genomic_DNA"/>
</dbReference>
<proteinExistence type="inferred from homology"/>
<dbReference type="Proteomes" id="UP001153404">
    <property type="component" value="Unassembled WGS sequence"/>
</dbReference>
<keyword evidence="9" id="KW-1185">Reference proteome</keyword>
<comment type="caution">
    <text evidence="8">The sequence shown here is derived from an EMBL/GenBank/DDBJ whole genome shotgun (WGS) entry which is preliminary data.</text>
</comment>
<evidence type="ECO:0000256" key="6">
    <source>
        <dbReference type="SAM" id="MobiDB-lite"/>
    </source>
</evidence>
<evidence type="ECO:0000256" key="3">
    <source>
        <dbReference type="ARBA" id="ARBA00022692"/>
    </source>
</evidence>
<protein>
    <submittedName>
        <fullName evidence="8">Tryptophan-rich sensory protein</fullName>
    </submittedName>
</protein>
<dbReference type="InterPro" id="IPR004307">
    <property type="entry name" value="TspO_MBR"/>
</dbReference>
<feature type="transmembrane region" description="Helical" evidence="7">
    <location>
        <begin position="82"/>
        <end position="99"/>
    </location>
</feature>
<sequence>MPLHWRILNAAGWLGVVAVNAAAATGGLLGKSSGEISDQVPTLVTPAGYAFSIWSVIYLLTLGYVVAAFLPSRRGDKTMGATAPWFFASCLFNVGWLFVWHSERYTASAFVIVGLLLTLVGAYLSSRPAARVAHDRAGFFLIALPLLRLSRLGDGRDDRQYLGRAAGGRLGRLGRARPDLGRGAVRRRRAARGAGRSQGQRSLVPADDRLGAHRDRREAAIRLAIGRRRRLDGSRHRDRSRAVQAARRRGP</sequence>
<comment type="similarity">
    <text evidence="2">Belongs to the TspO/BZRP family.</text>
</comment>
<evidence type="ECO:0000256" key="1">
    <source>
        <dbReference type="ARBA" id="ARBA00004141"/>
    </source>
</evidence>
<keyword evidence="5 7" id="KW-0472">Membrane</keyword>